<dbReference type="EMBL" id="JADBJN010000040">
    <property type="protein sequence ID" value="KAG5666176.1"/>
    <property type="molecule type" value="Genomic_DNA"/>
</dbReference>
<evidence type="ECO:0000313" key="3">
    <source>
        <dbReference type="EMBL" id="KAG5666176.1"/>
    </source>
</evidence>
<comment type="caution">
    <text evidence="3">The sequence shown here is derived from an EMBL/GenBank/DDBJ whole genome shotgun (WGS) entry which is preliminary data.</text>
</comment>
<feature type="signal peptide" evidence="2">
    <location>
        <begin position="1"/>
        <end position="17"/>
    </location>
</feature>
<dbReference type="OrthoDB" id="7739311at2759"/>
<evidence type="ECO:0000256" key="1">
    <source>
        <dbReference type="SAM" id="Phobius"/>
    </source>
</evidence>
<evidence type="ECO:0008006" key="5">
    <source>
        <dbReference type="Google" id="ProtNLM"/>
    </source>
</evidence>
<reference evidence="3" key="1">
    <citation type="submission" date="2021-03" db="EMBL/GenBank/DDBJ databases">
        <title>Chromosome level genome of the anhydrobiotic midge Polypedilum vanderplanki.</title>
        <authorList>
            <person name="Yoshida Y."/>
            <person name="Kikawada T."/>
            <person name="Gusev O."/>
        </authorList>
    </citation>
    <scope>NUCLEOTIDE SEQUENCE</scope>
    <source>
        <strain evidence="3">NIAS01</strain>
        <tissue evidence="3">Whole body or cell culture</tissue>
    </source>
</reference>
<gene>
    <name evidence="3" type="ORF">PVAND_017685</name>
</gene>
<proteinExistence type="predicted"/>
<feature type="transmembrane region" description="Helical" evidence="1">
    <location>
        <begin position="334"/>
        <end position="351"/>
    </location>
</feature>
<dbReference type="Proteomes" id="UP001107558">
    <property type="component" value="Unassembled WGS sequence"/>
</dbReference>
<dbReference type="AlphaFoldDB" id="A0A9J6B9A6"/>
<name>A0A9J6B9A6_POLVA</name>
<keyword evidence="4" id="KW-1185">Reference proteome</keyword>
<protein>
    <recommendedName>
        <fullName evidence="5">Ionotropic receptor</fullName>
    </recommendedName>
</protein>
<evidence type="ECO:0000313" key="4">
    <source>
        <dbReference type="Proteomes" id="UP001107558"/>
    </source>
</evidence>
<organism evidence="3 4">
    <name type="scientific">Polypedilum vanderplanki</name>
    <name type="common">Sleeping chironomid midge</name>
    <dbReference type="NCBI Taxonomy" id="319348"/>
    <lineage>
        <taxon>Eukaryota</taxon>
        <taxon>Metazoa</taxon>
        <taxon>Ecdysozoa</taxon>
        <taxon>Arthropoda</taxon>
        <taxon>Hexapoda</taxon>
        <taxon>Insecta</taxon>
        <taxon>Pterygota</taxon>
        <taxon>Neoptera</taxon>
        <taxon>Endopterygota</taxon>
        <taxon>Diptera</taxon>
        <taxon>Nematocera</taxon>
        <taxon>Chironomoidea</taxon>
        <taxon>Chironomidae</taxon>
        <taxon>Chironominae</taxon>
        <taxon>Polypedilum</taxon>
        <taxon>Polypedilum</taxon>
    </lineage>
</organism>
<sequence length="384" mass="44796">MKFFILLILMLTAFAFASKYSLSFDSEKTAISTALSDVINVFLVQQKIQFNILIVGTKTKSQSDVINDAIKNIEYGTKINHTSKIIPQNVEESLVIFGDEKLMKNINKQIKFTNFFPKQHKIIIYTKNLKLFNVDEFLSTKTGIYLYEAYFERNITQNADPFLYFLHDTANKIDLVTFEWFTETKCNRISINIINTCSKLELKWKTELKTYKKFHNFYRCKIVAIQLQFSYKDKFNKISGEIFDTLEAIGTKANFSVYRQLKTELVKGKEIYINNVKHLLKLVPQIASDFRPAVHKTQFTTTAFANNKCVAMISKGQLYSSYEKLFLPFDFQTWYWLVFTFFVAFCIIFIVNQMSREIQILIYGASIHFPAFNVIGTFFGISQF</sequence>
<feature type="chain" id="PRO_5039929441" description="Ionotropic receptor" evidence="2">
    <location>
        <begin position="18"/>
        <end position="384"/>
    </location>
</feature>
<keyword evidence="1" id="KW-1133">Transmembrane helix</keyword>
<feature type="transmembrane region" description="Helical" evidence="1">
    <location>
        <begin position="360"/>
        <end position="381"/>
    </location>
</feature>
<accession>A0A9J6B9A6</accession>
<keyword evidence="1" id="KW-0472">Membrane</keyword>
<keyword evidence="2" id="KW-0732">Signal</keyword>
<evidence type="ECO:0000256" key="2">
    <source>
        <dbReference type="SAM" id="SignalP"/>
    </source>
</evidence>
<keyword evidence="1" id="KW-0812">Transmembrane</keyword>